<comment type="caution">
    <text evidence="3">The sequence shown here is derived from an EMBL/GenBank/DDBJ whole genome shotgun (WGS) entry which is preliminary data.</text>
</comment>
<proteinExistence type="predicted"/>
<evidence type="ECO:0000256" key="2">
    <source>
        <dbReference type="SAM" id="Phobius"/>
    </source>
</evidence>
<evidence type="ECO:0000313" key="4">
    <source>
        <dbReference type="Proteomes" id="UP001497623"/>
    </source>
</evidence>
<dbReference type="EMBL" id="CAXKWB010043290">
    <property type="protein sequence ID" value="CAL4159013.1"/>
    <property type="molecule type" value="Genomic_DNA"/>
</dbReference>
<name>A0AAV2S222_MEGNR</name>
<feature type="compositionally biased region" description="Low complexity" evidence="1">
    <location>
        <begin position="118"/>
        <end position="132"/>
    </location>
</feature>
<feature type="transmembrane region" description="Helical" evidence="2">
    <location>
        <begin position="263"/>
        <end position="281"/>
    </location>
</feature>
<keyword evidence="2" id="KW-0812">Transmembrane</keyword>
<feature type="region of interest" description="Disordered" evidence="1">
    <location>
        <begin position="65"/>
        <end position="169"/>
    </location>
</feature>
<dbReference type="Proteomes" id="UP001497623">
    <property type="component" value="Unassembled WGS sequence"/>
</dbReference>
<sequence length="458" mass="51631">MMAGHGAHIQGQEEREEDTSPAAISLPSLPRRLHANTWRQVFTSLRPLVVNTRQRTLSTYARRLHFRQQQRRSPTSEEIDSEEWQPLQGPIDANAESGSQDGSGRPQNSNVVIDMEGPRSSSPSRSFPNNNIPVPPLPPHSESAPSSSSSNSSTSALADVGNDSVITGDNVATNTEENAETNQQRSTSESISELLNQFPEIRSTLVVVWHYCIFLLIILAKALFDHFTGPPYVMSLVAFFVGFDSFFVLDLTNCELRKSLMPVAFPAMSHLLHGVLLWRYLRDLMSVTAFIFREESDGVSVMDRNWPILAYAAVIWINATNSRTLVAMLQKPSSHQSISKTIGEVQTRCQVLDCKRALFRWPPFFLKDLDVEKEIIAFFKQFYSKFTVCRPAEFGLKLKVFASSLFRFRTYSNYLISSCVAYDQGGLCFIHNPVPNFQHLGLCSYILLCTSVMCWFQH</sequence>
<evidence type="ECO:0000313" key="3">
    <source>
        <dbReference type="EMBL" id="CAL4159013.1"/>
    </source>
</evidence>
<protein>
    <submittedName>
        <fullName evidence="3">Uncharacterized protein</fullName>
    </submittedName>
</protein>
<keyword evidence="2" id="KW-1133">Transmembrane helix</keyword>
<feature type="compositionally biased region" description="Polar residues" evidence="1">
    <location>
        <begin position="96"/>
        <end position="111"/>
    </location>
</feature>
<accession>A0AAV2S222</accession>
<gene>
    <name evidence="3" type="ORF">MNOR_LOCUS32210</name>
</gene>
<evidence type="ECO:0000256" key="1">
    <source>
        <dbReference type="SAM" id="MobiDB-lite"/>
    </source>
</evidence>
<reference evidence="3 4" key="1">
    <citation type="submission" date="2024-05" db="EMBL/GenBank/DDBJ databases">
        <authorList>
            <person name="Wallberg A."/>
        </authorList>
    </citation>
    <scope>NUCLEOTIDE SEQUENCE [LARGE SCALE GENOMIC DNA]</scope>
</reference>
<feature type="transmembrane region" description="Helical" evidence="2">
    <location>
        <begin position="230"/>
        <end position="251"/>
    </location>
</feature>
<feature type="non-terminal residue" evidence="3">
    <location>
        <position position="458"/>
    </location>
</feature>
<keyword evidence="4" id="KW-1185">Reference proteome</keyword>
<feature type="transmembrane region" description="Helical" evidence="2">
    <location>
        <begin position="205"/>
        <end position="224"/>
    </location>
</feature>
<dbReference type="AlphaFoldDB" id="A0AAV2S222"/>
<feature type="compositionally biased region" description="Low complexity" evidence="1">
    <location>
        <begin position="140"/>
        <end position="155"/>
    </location>
</feature>
<keyword evidence="2" id="KW-0472">Membrane</keyword>
<organism evidence="3 4">
    <name type="scientific">Meganyctiphanes norvegica</name>
    <name type="common">Northern krill</name>
    <name type="synonym">Thysanopoda norvegica</name>
    <dbReference type="NCBI Taxonomy" id="48144"/>
    <lineage>
        <taxon>Eukaryota</taxon>
        <taxon>Metazoa</taxon>
        <taxon>Ecdysozoa</taxon>
        <taxon>Arthropoda</taxon>
        <taxon>Crustacea</taxon>
        <taxon>Multicrustacea</taxon>
        <taxon>Malacostraca</taxon>
        <taxon>Eumalacostraca</taxon>
        <taxon>Eucarida</taxon>
        <taxon>Euphausiacea</taxon>
        <taxon>Euphausiidae</taxon>
        <taxon>Meganyctiphanes</taxon>
    </lineage>
</organism>
<feature type="region of interest" description="Disordered" evidence="1">
    <location>
        <begin position="1"/>
        <end position="28"/>
    </location>
</feature>